<dbReference type="InterPro" id="IPR010056">
    <property type="entry name" value="Phage_rep_org__N"/>
</dbReference>
<dbReference type="RefSeq" id="WP_073291407.1">
    <property type="nucleotide sequence ID" value="NZ_FRCP01000027.1"/>
</dbReference>
<protein>
    <submittedName>
        <fullName evidence="4">Phage replisome organizer, putative, N-terminal region</fullName>
    </submittedName>
</protein>
<organism evidence="4 5">
    <name type="scientific">Anaerosporobacter mobilis DSM 15930</name>
    <dbReference type="NCBI Taxonomy" id="1120996"/>
    <lineage>
        <taxon>Bacteria</taxon>
        <taxon>Bacillati</taxon>
        <taxon>Bacillota</taxon>
        <taxon>Clostridia</taxon>
        <taxon>Lachnospirales</taxon>
        <taxon>Lachnospiraceae</taxon>
        <taxon>Anaerosporobacter</taxon>
    </lineage>
</organism>
<proteinExistence type="predicted"/>
<dbReference type="STRING" id="1120996.SAMN02746066_04368"/>
<evidence type="ECO:0000256" key="1">
    <source>
        <dbReference type="SAM" id="MobiDB-lite"/>
    </source>
</evidence>
<name>A0A1M7NCU1_9FIRM</name>
<keyword evidence="2" id="KW-0812">Transmembrane</keyword>
<feature type="transmembrane region" description="Helical" evidence="2">
    <location>
        <begin position="32"/>
        <end position="53"/>
    </location>
</feature>
<sequence length="298" mass="34814">MGDVKWIRLSIDMFNNRKIKYLRSLPEGNNIILIWVMLLTIAGRCNTSGMIFLTENVPYTTKMLAKELDFEENTIILAINALVQLGMIDYYNENLLITGWEEHQNIDGLEKIREQARKRQAKLRSKQKLLSDSNATHNVTVTQGNAIELDKEIEIDIDNKEHSLAYEKKYANDSFEMKCVNYLINSIASEMPNAKIPDNDKSIDDWCDHVEKMKRLDKQSEADIWSTLLYATSDNFWKSNIRSTKKFREKYETLFLQSKNKKNTKPQTQSTNKFNQFPQRVYSQTDYSSLEQRLLNKG</sequence>
<dbReference type="Pfam" id="PF09681">
    <property type="entry name" value="Phage_rep_org_N"/>
    <property type="match status" value="1"/>
</dbReference>
<dbReference type="AlphaFoldDB" id="A0A1M7NCU1"/>
<feature type="region of interest" description="Disordered" evidence="1">
    <location>
        <begin position="258"/>
        <end position="278"/>
    </location>
</feature>
<keyword evidence="5" id="KW-1185">Reference proteome</keyword>
<dbReference type="PANTHER" id="PTHR37293">
    <property type="entry name" value="PHAGE REPLICATION PROTEIN-RELATED"/>
    <property type="match status" value="1"/>
</dbReference>
<accession>A0A1M7NCU1</accession>
<dbReference type="InterPro" id="IPR053162">
    <property type="entry name" value="DnaD"/>
</dbReference>
<feature type="domain" description="Phage replisome organiser N-terminal" evidence="3">
    <location>
        <begin position="6"/>
        <end position="124"/>
    </location>
</feature>
<evidence type="ECO:0000313" key="5">
    <source>
        <dbReference type="Proteomes" id="UP000184038"/>
    </source>
</evidence>
<dbReference type="OrthoDB" id="9788567at2"/>
<dbReference type="Proteomes" id="UP000184038">
    <property type="component" value="Unassembled WGS sequence"/>
</dbReference>
<keyword evidence="2" id="KW-1133">Transmembrane helix</keyword>
<keyword evidence="2" id="KW-0472">Membrane</keyword>
<dbReference type="NCBIfam" id="TIGR01714">
    <property type="entry name" value="phage_rep_org_N"/>
    <property type="match status" value="1"/>
</dbReference>
<dbReference type="PANTHER" id="PTHR37293:SF7">
    <property type="entry name" value="HYPOTHETICAL PHAGE PROTEIN"/>
    <property type="match status" value="1"/>
</dbReference>
<evidence type="ECO:0000256" key="2">
    <source>
        <dbReference type="SAM" id="Phobius"/>
    </source>
</evidence>
<reference evidence="4 5" key="1">
    <citation type="submission" date="2016-11" db="EMBL/GenBank/DDBJ databases">
        <authorList>
            <person name="Jaros S."/>
            <person name="Januszkiewicz K."/>
            <person name="Wedrychowicz H."/>
        </authorList>
    </citation>
    <scope>NUCLEOTIDE SEQUENCE [LARGE SCALE GENOMIC DNA]</scope>
    <source>
        <strain evidence="4 5">DSM 15930</strain>
    </source>
</reference>
<evidence type="ECO:0000313" key="4">
    <source>
        <dbReference type="EMBL" id="SHN01378.1"/>
    </source>
</evidence>
<dbReference type="EMBL" id="FRCP01000027">
    <property type="protein sequence ID" value="SHN01378.1"/>
    <property type="molecule type" value="Genomic_DNA"/>
</dbReference>
<evidence type="ECO:0000259" key="3">
    <source>
        <dbReference type="Pfam" id="PF09681"/>
    </source>
</evidence>
<feature type="compositionally biased region" description="Polar residues" evidence="1">
    <location>
        <begin position="265"/>
        <end position="278"/>
    </location>
</feature>
<gene>
    <name evidence="4" type="ORF">SAMN02746066_04368</name>
</gene>